<evidence type="ECO:0008006" key="3">
    <source>
        <dbReference type="Google" id="ProtNLM"/>
    </source>
</evidence>
<dbReference type="SUPFAM" id="SSF55797">
    <property type="entry name" value="PR-1-like"/>
    <property type="match status" value="1"/>
</dbReference>
<accession>A0A016TI09</accession>
<dbReference type="AlphaFoldDB" id="A0A016TI09"/>
<evidence type="ECO:0000313" key="1">
    <source>
        <dbReference type="EMBL" id="EYC02238.1"/>
    </source>
</evidence>
<dbReference type="Proteomes" id="UP000024635">
    <property type="component" value="Unassembled WGS sequence"/>
</dbReference>
<comment type="caution">
    <text evidence="1">The sequence shown here is derived from an EMBL/GenBank/DDBJ whole genome shotgun (WGS) entry which is preliminary data.</text>
</comment>
<sequence length="223" mass="25004">MASFGKPTTVHGINDSSKHTHRMGLHLNVLYAEDVAQVLGARKIVMDRPRACKQPVNLRPIFDDFHNTLRLKVALGIPLSNTQHVQKRLMYGLIYDCTMEKEADKVVRNPTAKTDLPVVREYGGSASARRLPTAVENGFKDLIQKDRKALIQIIYPKATRFACARTVKRGTGDRNRIDVACVYDKKYELTGFDGKGPCKTNADCTYFGGNCQNHLCYVPLNHP</sequence>
<evidence type="ECO:0000313" key="2">
    <source>
        <dbReference type="Proteomes" id="UP000024635"/>
    </source>
</evidence>
<dbReference type="InterPro" id="IPR035940">
    <property type="entry name" value="CAP_sf"/>
</dbReference>
<proteinExistence type="predicted"/>
<reference evidence="2" key="1">
    <citation type="journal article" date="2015" name="Nat. Genet.">
        <title>The genome and transcriptome of the zoonotic hookworm Ancylostoma ceylanicum identify infection-specific gene families.</title>
        <authorList>
            <person name="Schwarz E.M."/>
            <person name="Hu Y."/>
            <person name="Antoshechkin I."/>
            <person name="Miller M.M."/>
            <person name="Sternberg P.W."/>
            <person name="Aroian R.V."/>
        </authorList>
    </citation>
    <scope>NUCLEOTIDE SEQUENCE</scope>
    <source>
        <strain evidence="2">HY135</strain>
    </source>
</reference>
<protein>
    <recommendedName>
        <fullName evidence="3">SCP domain-containing protein</fullName>
    </recommendedName>
</protein>
<dbReference type="EMBL" id="JARK01001437">
    <property type="protein sequence ID" value="EYC02238.1"/>
    <property type="molecule type" value="Genomic_DNA"/>
</dbReference>
<keyword evidence="2" id="KW-1185">Reference proteome</keyword>
<dbReference type="OrthoDB" id="5877612at2759"/>
<dbReference type="Gene3D" id="3.40.33.10">
    <property type="entry name" value="CAP"/>
    <property type="match status" value="1"/>
</dbReference>
<gene>
    <name evidence="1" type="primary">Acey_s0101.g3385</name>
    <name evidence="1" type="ORF">Y032_0101g3385</name>
</gene>
<name>A0A016TI09_9BILA</name>
<organism evidence="1 2">
    <name type="scientific">Ancylostoma ceylanicum</name>
    <dbReference type="NCBI Taxonomy" id="53326"/>
    <lineage>
        <taxon>Eukaryota</taxon>
        <taxon>Metazoa</taxon>
        <taxon>Ecdysozoa</taxon>
        <taxon>Nematoda</taxon>
        <taxon>Chromadorea</taxon>
        <taxon>Rhabditida</taxon>
        <taxon>Rhabditina</taxon>
        <taxon>Rhabditomorpha</taxon>
        <taxon>Strongyloidea</taxon>
        <taxon>Ancylostomatidae</taxon>
        <taxon>Ancylostomatinae</taxon>
        <taxon>Ancylostoma</taxon>
    </lineage>
</organism>